<accession>A0A8S0TEW1</accession>
<dbReference type="PANTHER" id="PTHR35463:SF11">
    <property type="entry name" value="TRANSMEMBRANE PROTEIN"/>
    <property type="match status" value="1"/>
</dbReference>
<comment type="caution">
    <text evidence="2">The sequence shown here is derived from an EMBL/GenBank/DDBJ whole genome shotgun (WGS) entry which is preliminary data.</text>
</comment>
<evidence type="ECO:0000256" key="1">
    <source>
        <dbReference type="SAM" id="Phobius"/>
    </source>
</evidence>
<evidence type="ECO:0000313" key="2">
    <source>
        <dbReference type="EMBL" id="CAA3002432.1"/>
    </source>
</evidence>
<feature type="transmembrane region" description="Helical" evidence="1">
    <location>
        <begin position="6"/>
        <end position="25"/>
    </location>
</feature>
<keyword evidence="1" id="KW-1133">Transmembrane helix</keyword>
<evidence type="ECO:0008006" key="4">
    <source>
        <dbReference type="Google" id="ProtNLM"/>
    </source>
</evidence>
<organism evidence="2 3">
    <name type="scientific">Olea europaea subsp. europaea</name>
    <dbReference type="NCBI Taxonomy" id="158383"/>
    <lineage>
        <taxon>Eukaryota</taxon>
        <taxon>Viridiplantae</taxon>
        <taxon>Streptophyta</taxon>
        <taxon>Embryophyta</taxon>
        <taxon>Tracheophyta</taxon>
        <taxon>Spermatophyta</taxon>
        <taxon>Magnoliopsida</taxon>
        <taxon>eudicotyledons</taxon>
        <taxon>Gunneridae</taxon>
        <taxon>Pentapetalae</taxon>
        <taxon>asterids</taxon>
        <taxon>lamiids</taxon>
        <taxon>Lamiales</taxon>
        <taxon>Oleaceae</taxon>
        <taxon>Oleeae</taxon>
        <taxon>Olea</taxon>
    </lineage>
</organism>
<dbReference type="EMBL" id="CACTIH010005837">
    <property type="protein sequence ID" value="CAA3002432.1"/>
    <property type="molecule type" value="Genomic_DNA"/>
</dbReference>
<keyword evidence="3" id="KW-1185">Reference proteome</keyword>
<proteinExistence type="predicted"/>
<protein>
    <recommendedName>
        <fullName evidence="4">Transmembrane protein</fullName>
    </recommendedName>
</protein>
<keyword evidence="1" id="KW-0812">Transmembrane</keyword>
<gene>
    <name evidence="2" type="ORF">OLEA9_A005895</name>
</gene>
<dbReference type="AlphaFoldDB" id="A0A8S0TEW1"/>
<dbReference type="Proteomes" id="UP000594638">
    <property type="component" value="Unassembled WGS sequence"/>
</dbReference>
<name>A0A8S0TEW1_OLEEU</name>
<dbReference type="OrthoDB" id="690661at2759"/>
<evidence type="ECO:0000313" key="3">
    <source>
        <dbReference type="Proteomes" id="UP000594638"/>
    </source>
</evidence>
<sequence length="150" mass="17153">MDENKLQRNFIFIMFLIIAFFLFYFHTTAVVSADGDEKEEHYMHVEESKTPTIDAVKRMFSFSKTPSNYLTRVLHYFYPPNLDFRGVDDERAGEEGATEKVKQAVVKSVDKSKTTAQDSAKSAAKFAEEAVVETVNKVKRTLSGDHEEEL</sequence>
<dbReference type="Gramene" id="OE9A005895T1">
    <property type="protein sequence ID" value="OE9A005895C1"/>
    <property type="gene ID" value="OE9A005895"/>
</dbReference>
<dbReference type="PANTHER" id="PTHR35463">
    <property type="entry name" value="TRANSMEMBRANE PROTEIN"/>
    <property type="match status" value="1"/>
</dbReference>
<reference evidence="2 3" key="1">
    <citation type="submission" date="2019-12" db="EMBL/GenBank/DDBJ databases">
        <authorList>
            <person name="Alioto T."/>
            <person name="Alioto T."/>
            <person name="Gomez Garrido J."/>
        </authorList>
    </citation>
    <scope>NUCLEOTIDE SEQUENCE [LARGE SCALE GENOMIC DNA]</scope>
</reference>
<keyword evidence="1" id="KW-0472">Membrane</keyword>